<comment type="caution">
    <text evidence="2">The sequence shown here is derived from an EMBL/GenBank/DDBJ whole genome shotgun (WGS) entry which is preliminary data.</text>
</comment>
<reference evidence="2 3" key="1">
    <citation type="journal article" date="2019" name="Int. J. Syst. Evol. Microbiol.">
        <title>The Global Catalogue of Microorganisms (GCM) 10K type strain sequencing project: providing services to taxonomists for standard genome sequencing and annotation.</title>
        <authorList>
            <consortium name="The Broad Institute Genomics Platform"/>
            <consortium name="The Broad Institute Genome Sequencing Center for Infectious Disease"/>
            <person name="Wu L."/>
            <person name="Ma J."/>
        </authorList>
    </citation>
    <scope>NUCLEOTIDE SEQUENCE [LARGE SCALE GENOMIC DNA]</scope>
    <source>
        <strain evidence="2 3">JCM 11136</strain>
    </source>
</reference>
<accession>A0ABN1PKS3</accession>
<name>A0ABN1PKS3_9ACTN</name>
<evidence type="ECO:0000313" key="3">
    <source>
        <dbReference type="Proteomes" id="UP001501578"/>
    </source>
</evidence>
<sequence>MTVVQQHPAASPTRVNVPRRLTRMTGLTLASLLVLFGLVGAAGLVAGDGMRVVGRDAGPQVLATAGLYHGLSDMDAQVADVLLMGREYGDRRAAALARYEQRRAEANQALLKAFELTGDDPAERVTIQSVLDGLGRYEWLAGRAMLLDTQAAHAAGPPPETVLKVYRQATDLMRLELMPKAYNLTLESGTIVRRTHDETGFTVRLLRDGVLAAGGLALVVLAALQVTLSRRFRRTLSPPLLTATALTLALLIAGVSALAGHSAAMDEAKQGGFDAMLTLSRARAVAGSLHADQARYLLDPDRADTYEHAFLDKSQSLVYTEGGNVEAYHATLARAKGPVRLGMLRGRAEIMKSYRRLHATDGRMRAEHTSGRRAAAVATKLGPLAEDYAALDTVLAQRGTAHRATFDRAVASGDEAMAGLWRLAPFGMAAIVALVVIGVWPRLREYR</sequence>
<dbReference type="RefSeq" id="WP_343950806.1">
    <property type="nucleotide sequence ID" value="NZ_BAAAHQ010000015.1"/>
</dbReference>
<feature type="transmembrane region" description="Helical" evidence="1">
    <location>
        <begin position="240"/>
        <end position="259"/>
    </location>
</feature>
<evidence type="ECO:0000313" key="2">
    <source>
        <dbReference type="EMBL" id="GAA0929661.1"/>
    </source>
</evidence>
<evidence type="ECO:0008006" key="4">
    <source>
        <dbReference type="Google" id="ProtNLM"/>
    </source>
</evidence>
<keyword evidence="1" id="KW-0812">Transmembrane</keyword>
<keyword evidence="3" id="KW-1185">Reference proteome</keyword>
<evidence type="ECO:0000256" key="1">
    <source>
        <dbReference type="SAM" id="Phobius"/>
    </source>
</evidence>
<keyword evidence="1" id="KW-1133">Transmembrane helix</keyword>
<feature type="transmembrane region" description="Helical" evidence="1">
    <location>
        <begin position="209"/>
        <end position="228"/>
    </location>
</feature>
<organism evidence="2 3">
    <name type="scientific">Nonomuraea longicatena</name>
    <dbReference type="NCBI Taxonomy" id="83682"/>
    <lineage>
        <taxon>Bacteria</taxon>
        <taxon>Bacillati</taxon>
        <taxon>Actinomycetota</taxon>
        <taxon>Actinomycetes</taxon>
        <taxon>Streptosporangiales</taxon>
        <taxon>Streptosporangiaceae</taxon>
        <taxon>Nonomuraea</taxon>
    </lineage>
</organism>
<gene>
    <name evidence="2" type="ORF">GCM10009560_33670</name>
</gene>
<dbReference type="Proteomes" id="UP001501578">
    <property type="component" value="Unassembled WGS sequence"/>
</dbReference>
<dbReference type="EMBL" id="BAAAHQ010000015">
    <property type="protein sequence ID" value="GAA0929661.1"/>
    <property type="molecule type" value="Genomic_DNA"/>
</dbReference>
<proteinExistence type="predicted"/>
<keyword evidence="1" id="KW-0472">Membrane</keyword>
<protein>
    <recommendedName>
        <fullName evidence="4">Secreted protein</fullName>
    </recommendedName>
</protein>
<feature type="transmembrane region" description="Helical" evidence="1">
    <location>
        <begin position="420"/>
        <end position="440"/>
    </location>
</feature>